<feature type="domain" description="CHAD" evidence="1">
    <location>
        <begin position="1"/>
        <end position="290"/>
    </location>
</feature>
<dbReference type="PANTHER" id="PTHR39339">
    <property type="entry name" value="SLR1444 PROTEIN"/>
    <property type="match status" value="1"/>
</dbReference>
<dbReference type="Gene3D" id="1.40.20.10">
    <property type="entry name" value="CHAD domain"/>
    <property type="match status" value="1"/>
</dbReference>
<reference evidence="3" key="1">
    <citation type="submission" date="2016-10" db="EMBL/GenBank/DDBJ databases">
        <authorList>
            <person name="Varghese N."/>
            <person name="Submissions S."/>
        </authorList>
    </citation>
    <scope>NUCLEOTIDE SEQUENCE [LARGE SCALE GENOMIC DNA]</scope>
    <source>
        <strain evidence="3">CGMCC 4.3568</strain>
    </source>
</reference>
<dbReference type="Proteomes" id="UP000243799">
    <property type="component" value="Unassembled WGS sequence"/>
</dbReference>
<name>A0A1I1BNC9_9PSEU</name>
<dbReference type="AlphaFoldDB" id="A0A1I1BNC9"/>
<dbReference type="SMART" id="SM00880">
    <property type="entry name" value="CHAD"/>
    <property type="match status" value="1"/>
</dbReference>
<dbReference type="InterPro" id="IPR007899">
    <property type="entry name" value="CHAD_dom"/>
</dbReference>
<dbReference type="Pfam" id="PF05235">
    <property type="entry name" value="CHAD"/>
    <property type="match status" value="1"/>
</dbReference>
<dbReference type="PANTHER" id="PTHR39339:SF1">
    <property type="entry name" value="CHAD DOMAIN-CONTAINING PROTEIN"/>
    <property type="match status" value="1"/>
</dbReference>
<evidence type="ECO:0000259" key="1">
    <source>
        <dbReference type="PROSITE" id="PS51708"/>
    </source>
</evidence>
<protein>
    <submittedName>
        <fullName evidence="2">CHAD domain-containing protein</fullName>
    </submittedName>
</protein>
<dbReference type="PROSITE" id="PS51708">
    <property type="entry name" value="CHAD"/>
    <property type="match status" value="1"/>
</dbReference>
<dbReference type="STRING" id="490629.SAMN05216266_115153"/>
<organism evidence="2 3">
    <name type="scientific">Amycolatopsis marina</name>
    <dbReference type="NCBI Taxonomy" id="490629"/>
    <lineage>
        <taxon>Bacteria</taxon>
        <taxon>Bacillati</taxon>
        <taxon>Actinomycetota</taxon>
        <taxon>Actinomycetes</taxon>
        <taxon>Pseudonocardiales</taxon>
        <taxon>Pseudonocardiaceae</taxon>
        <taxon>Amycolatopsis</taxon>
    </lineage>
</organism>
<evidence type="ECO:0000313" key="3">
    <source>
        <dbReference type="Proteomes" id="UP000243799"/>
    </source>
</evidence>
<sequence length="290" mass="31988">MSVATNQASERLRAQLRELTGHEPGARAGDDPESVHQMRVAVRRMRSVLKVAVEPPDPAVGQLRSELKWLGGVLGGVRDLDVLIGELRPAVSLLQEPDRSAGLRLVDVFLTQRQDARQELIAALDAPRFRALRQQISAFADRADLDQQPPAAESPTPPEPGQVLRKPYRALAKAMDTLPADPDDERLHTLRIHCKRLRYAAELLRPAVRKKRVTAARRACGQLQDILGEHQDAVVAAERIRAVVAESADTGMTLAAGRIIEQQAGKRAAMREAWPPAAWRVREAFAELLP</sequence>
<proteinExistence type="predicted"/>
<dbReference type="RefSeq" id="WP_177242754.1">
    <property type="nucleotide sequence ID" value="NZ_FOKG01000015.1"/>
</dbReference>
<keyword evidence="3" id="KW-1185">Reference proteome</keyword>
<dbReference type="EMBL" id="FOKG01000015">
    <property type="protein sequence ID" value="SFB51801.1"/>
    <property type="molecule type" value="Genomic_DNA"/>
</dbReference>
<evidence type="ECO:0000313" key="2">
    <source>
        <dbReference type="EMBL" id="SFB51801.1"/>
    </source>
</evidence>
<dbReference type="InterPro" id="IPR038186">
    <property type="entry name" value="CHAD_dom_sf"/>
</dbReference>
<gene>
    <name evidence="2" type="ORF">SAMN05216266_115153</name>
</gene>
<accession>A0A1I1BNC9</accession>